<dbReference type="OrthoDB" id="3060179at2759"/>
<comment type="caution">
    <text evidence="1">The sequence shown here is derived from an EMBL/GenBank/DDBJ whole genome shotgun (WGS) entry which is preliminary data.</text>
</comment>
<keyword evidence="2" id="KW-1185">Reference proteome</keyword>
<organism evidence="1 2">
    <name type="scientific">Mycena venus</name>
    <dbReference type="NCBI Taxonomy" id="2733690"/>
    <lineage>
        <taxon>Eukaryota</taxon>
        <taxon>Fungi</taxon>
        <taxon>Dikarya</taxon>
        <taxon>Basidiomycota</taxon>
        <taxon>Agaricomycotina</taxon>
        <taxon>Agaricomycetes</taxon>
        <taxon>Agaricomycetidae</taxon>
        <taxon>Agaricales</taxon>
        <taxon>Marasmiineae</taxon>
        <taxon>Mycenaceae</taxon>
        <taxon>Mycena</taxon>
    </lineage>
</organism>
<dbReference type="Proteomes" id="UP000620124">
    <property type="component" value="Unassembled WGS sequence"/>
</dbReference>
<protein>
    <submittedName>
        <fullName evidence="1">MFS general substrate transporter</fullName>
    </submittedName>
</protein>
<proteinExistence type="predicted"/>
<evidence type="ECO:0000313" key="2">
    <source>
        <dbReference type="Proteomes" id="UP000620124"/>
    </source>
</evidence>
<sequence length="531" mass="61216">MESRYALDDGGRYIDFLLNLDILSSQSTGRSIMFDRCNNFTLNGGTFNIFGHPREPEHDADYRTIRVGDINLLSLITEEDILESHVIRHRKRPNRIRRQLVITGRKKAYHARIFGSQDVFTAVVYEGIDFSSLKLKVARQSFYRNPNITQLFGITQSPPMNALIYHDELLPLRTALSMCTSYISRQLLRYQLGSQFTQFRRYCEDTLSQSMINLEKEEWFRVSTGQLCIEICQHPTIFEEELLYGANTGHRLGSLRILYPSGCITIPDLMRVVTIDDVLEVLACTGHWNHEKFCHGRMYLGGLYPYGSFCSDDPLVPLAVLPLSFTDDLRPTPVSGSWNFGYIMPNGWTRICLHDLLTSQAPNYRDPEDANFPQCYHFFESFWLLWPSESYKTAMGMRWLAHASEFVGYPRDEYFLVSSVHLRANLWYGMDASLRGTFMSDAPADDIYLCIFTPQLVQQDGLLSIDIPPAHESYYWSFNKDGSEPLSADELDDILPPEVNFAFSVSGQFWNEEDFKIIEEFKMARGWKEAS</sequence>
<dbReference type="AlphaFoldDB" id="A0A8H7CDP0"/>
<name>A0A8H7CDP0_9AGAR</name>
<accession>A0A8H7CDP0</accession>
<reference evidence="1" key="1">
    <citation type="submission" date="2020-05" db="EMBL/GenBank/DDBJ databases">
        <title>Mycena genomes resolve the evolution of fungal bioluminescence.</title>
        <authorList>
            <person name="Tsai I.J."/>
        </authorList>
    </citation>
    <scope>NUCLEOTIDE SEQUENCE</scope>
    <source>
        <strain evidence="1">CCC161011</strain>
    </source>
</reference>
<dbReference type="EMBL" id="JACAZI010000029">
    <property type="protein sequence ID" value="KAF7333370.1"/>
    <property type="molecule type" value="Genomic_DNA"/>
</dbReference>
<gene>
    <name evidence="1" type="ORF">MVEN_02352600</name>
</gene>
<evidence type="ECO:0000313" key="1">
    <source>
        <dbReference type="EMBL" id="KAF7333370.1"/>
    </source>
</evidence>